<dbReference type="PROSITE" id="PS01046">
    <property type="entry name" value="LON_SER"/>
    <property type="match status" value="1"/>
</dbReference>
<dbReference type="InterPro" id="IPR054594">
    <property type="entry name" value="Lon_lid"/>
</dbReference>
<feature type="binding site" evidence="10 13">
    <location>
        <begin position="366"/>
        <end position="373"/>
    </location>
    <ligand>
        <name>ATP</name>
        <dbReference type="ChEBI" id="CHEBI:30616"/>
    </ligand>
</feature>
<dbReference type="InterPro" id="IPR004815">
    <property type="entry name" value="Lon_bac/euk-typ"/>
</dbReference>
<dbReference type="GO" id="GO:0004252">
    <property type="term" value="F:serine-type endopeptidase activity"/>
    <property type="evidence" value="ECO:0007669"/>
    <property type="project" value="UniProtKB-UniRule"/>
</dbReference>
<dbReference type="InterPro" id="IPR027543">
    <property type="entry name" value="Lon_bac"/>
</dbReference>
<dbReference type="PRINTS" id="PR00830">
    <property type="entry name" value="ENDOLAPTASE"/>
</dbReference>
<dbReference type="RefSeq" id="WP_305516226.1">
    <property type="nucleotide sequence ID" value="NZ_JAUPEV010000001.1"/>
</dbReference>
<reference evidence="18" key="2">
    <citation type="submission" date="2023-07" db="EMBL/GenBank/DDBJ databases">
        <authorList>
            <person name="Aydin F."/>
            <person name="Tarhane S."/>
            <person name="Saticioglu I.B."/>
            <person name="Karakaya E."/>
            <person name="Abay S."/>
            <person name="Guran O."/>
            <person name="Bozkurt E."/>
            <person name="Uzum N."/>
            <person name="Olgun K."/>
            <person name="Jablonski D."/>
        </authorList>
    </citation>
    <scope>NUCLEOTIDE SEQUENCE</scope>
    <source>
        <strain evidence="18">Faydin-H75</strain>
    </source>
</reference>
<dbReference type="SUPFAM" id="SSF52540">
    <property type="entry name" value="P-loop containing nucleoside triphosphate hydrolases"/>
    <property type="match status" value="1"/>
</dbReference>
<dbReference type="Gene3D" id="1.20.5.5270">
    <property type="match status" value="1"/>
</dbReference>
<dbReference type="Proteomes" id="UP001177258">
    <property type="component" value="Unassembled WGS sequence"/>
</dbReference>
<dbReference type="GO" id="GO:0004176">
    <property type="term" value="F:ATP-dependent peptidase activity"/>
    <property type="evidence" value="ECO:0007669"/>
    <property type="project" value="UniProtKB-UniRule"/>
</dbReference>
<dbReference type="GO" id="GO:0005524">
    <property type="term" value="F:ATP binding"/>
    <property type="evidence" value="ECO:0007669"/>
    <property type="project" value="UniProtKB-UniRule"/>
</dbReference>
<feature type="active site" evidence="10 12">
    <location>
        <position position="749"/>
    </location>
</feature>
<dbReference type="EC" id="3.4.21.53" evidence="10 11"/>
<dbReference type="CDD" id="cd19500">
    <property type="entry name" value="RecA-like_Lon"/>
    <property type="match status" value="1"/>
</dbReference>
<dbReference type="PROSITE" id="PS51786">
    <property type="entry name" value="LON_PROTEOLYTIC"/>
    <property type="match status" value="1"/>
</dbReference>
<dbReference type="InterPro" id="IPR003593">
    <property type="entry name" value="AAA+_ATPase"/>
</dbReference>
<evidence type="ECO:0000256" key="3">
    <source>
        <dbReference type="ARBA" id="ARBA00022670"/>
    </source>
</evidence>
<evidence type="ECO:0000256" key="6">
    <source>
        <dbReference type="ARBA" id="ARBA00022825"/>
    </source>
</evidence>
<dbReference type="InterPro" id="IPR020568">
    <property type="entry name" value="Ribosomal_Su5_D2-typ_SF"/>
</dbReference>
<dbReference type="PANTHER" id="PTHR43718:SF2">
    <property type="entry name" value="LON PROTEASE HOMOLOG, MITOCHONDRIAL"/>
    <property type="match status" value="1"/>
</dbReference>
<dbReference type="SMART" id="SM00464">
    <property type="entry name" value="LON"/>
    <property type="match status" value="1"/>
</dbReference>
<dbReference type="InterPro" id="IPR027417">
    <property type="entry name" value="P-loop_NTPase"/>
</dbReference>
<evidence type="ECO:0000256" key="11">
    <source>
        <dbReference type="PIRNR" id="PIRNR001174"/>
    </source>
</evidence>
<dbReference type="Pfam" id="PF22667">
    <property type="entry name" value="Lon_lid"/>
    <property type="match status" value="1"/>
</dbReference>
<dbReference type="HAMAP" id="MF_01973">
    <property type="entry name" value="lon_bact"/>
    <property type="match status" value="1"/>
</dbReference>
<dbReference type="InterPro" id="IPR027065">
    <property type="entry name" value="Lon_Prtase"/>
</dbReference>
<dbReference type="PIRSF" id="PIRSF001174">
    <property type="entry name" value="Lon_proteas"/>
    <property type="match status" value="1"/>
</dbReference>
<accession>A0AA90TE17</accession>
<dbReference type="Gene3D" id="2.30.130.40">
    <property type="entry name" value="LON domain-like"/>
    <property type="match status" value="1"/>
</dbReference>
<keyword evidence="2 10" id="KW-0963">Cytoplasm</keyword>
<evidence type="ECO:0000256" key="8">
    <source>
        <dbReference type="ARBA" id="ARBA00023016"/>
    </source>
</evidence>
<evidence type="ECO:0000256" key="2">
    <source>
        <dbReference type="ARBA" id="ARBA00022490"/>
    </source>
</evidence>
<evidence type="ECO:0000259" key="16">
    <source>
        <dbReference type="PROSITE" id="PS51786"/>
    </source>
</evidence>
<dbReference type="InterPro" id="IPR046336">
    <property type="entry name" value="Lon_prtase_N_sf"/>
</dbReference>
<dbReference type="GO" id="GO:0043565">
    <property type="term" value="F:sequence-specific DNA binding"/>
    <property type="evidence" value="ECO:0007669"/>
    <property type="project" value="UniProtKB-UniRule"/>
</dbReference>
<sequence>MQISNYGSFPSVIPVIIEEEAFMYPFMITPIFVTDEANIKAANKALEQNDLVFVSCAKNSEEQKKSQNSFYDVGVIGSLMRKVALPDGRVKLLFQGIAKGKIISIQDENPLQALVDVIIYKDYDPEKINAIMAILREKVIALANISHFFPPDLLKAVDENDDPNRIVDLIASALRLKKDQSYKLFSSNDTEERLLLLIDFVIEETQTQKLQKEIKSKVHNKIEQINKEYFLKEQLKQIQKELGVDKQRDEEIDQYFKKLEKIKPFMEEDAYKEVKKQIDRLSRMHQDSADANIVQNYIEWVLEIPFGKIGKKKLSIKNVQKQLNLDHYSLNKPKERIVEYFAIRELLALRDKTNNKGKGTILCFYGPPGVGKTSLANSIAKAIKRPLVRIALGGLEDVNELRGHRRTYLGAMPGRIIQGLIEAKEMNPVMVLDEIDKVGRSMRGDPTSVLLEILDPEQNVAFRDYYTNFNIDLSQVIFIATANDIFNIPAPLRDRMEFISVSSYTPQEKEEITKKYLIPQELKKHALKSEEISFTQEAIKLIIEKYTREAGVRNLRRNIATIMRKCARKILESKDKIKKTIITPKNLPEYLDKIVFEIDSIDKENKVGIVNGLAWTSVGGDVLKLEAIKIKGKGTLTLTGSLGDVMKESARIAFSVIKVLIDSEIIKTPAIKPKKSKKTDEETQIYNLYDIHLHVPEGATPKDGPSAGIAMASVIASILCEKKTRSDVAMTGELTLTGNVLPIGGLKEKLIAAHKAGIKTALIPQKNYTRDLKDIPEEVKKEMKIIAVNKIEDVLREILV</sequence>
<dbReference type="InterPro" id="IPR008269">
    <property type="entry name" value="Lon_proteolytic"/>
</dbReference>
<reference evidence="19 21" key="1">
    <citation type="submission" date="2023-07" db="EMBL/GenBank/DDBJ databases">
        <title>Unpublished Manusciprt.</title>
        <authorList>
            <person name="Aydin F."/>
            <person name="Tarhane S."/>
            <person name="Saticioglu I.B."/>
            <person name="Karakaya E."/>
            <person name="Abay S."/>
            <person name="Guran O."/>
            <person name="Bozkurt E."/>
            <person name="Uzum N."/>
            <person name="Olgun K."/>
            <person name="Jablonski D."/>
        </authorList>
    </citation>
    <scope>NUCLEOTIDE SEQUENCE</scope>
    <source>
        <strain evidence="21">faydin-H75</strain>
        <strain evidence="19">Faydin-H76</strain>
    </source>
</reference>
<evidence type="ECO:0000256" key="5">
    <source>
        <dbReference type="ARBA" id="ARBA00022801"/>
    </source>
</evidence>
<dbReference type="FunFam" id="3.40.50.300:FF:000021">
    <property type="entry name" value="Lon protease homolog"/>
    <property type="match status" value="1"/>
</dbReference>
<dbReference type="Gene3D" id="3.30.230.10">
    <property type="match status" value="1"/>
</dbReference>
<dbReference type="EMBL" id="JAUYZK010000001">
    <property type="protein sequence ID" value="MDP2538250.1"/>
    <property type="molecule type" value="Genomic_DNA"/>
</dbReference>
<name>A0AA90TE17_9HELI</name>
<dbReference type="NCBIfam" id="TIGR00763">
    <property type="entry name" value="lon"/>
    <property type="match status" value="1"/>
</dbReference>
<organism evidence="19 20">
    <name type="scientific">Helicobacter cappadocius</name>
    <dbReference type="NCBI Taxonomy" id="3063998"/>
    <lineage>
        <taxon>Bacteria</taxon>
        <taxon>Pseudomonadati</taxon>
        <taxon>Campylobacterota</taxon>
        <taxon>Epsilonproteobacteria</taxon>
        <taxon>Campylobacterales</taxon>
        <taxon>Helicobacteraceae</taxon>
        <taxon>Helicobacter</taxon>
    </lineage>
</organism>
<evidence type="ECO:0000256" key="9">
    <source>
        <dbReference type="ARBA" id="ARBA00050665"/>
    </source>
</evidence>
<keyword evidence="5 10" id="KW-0378">Hydrolase</keyword>
<comment type="induction">
    <text evidence="10">By heat shock.</text>
</comment>
<dbReference type="Proteomes" id="UP001240777">
    <property type="component" value="Unassembled WGS sequence"/>
</dbReference>
<keyword evidence="6 10" id="KW-0720">Serine protease</keyword>
<evidence type="ECO:0000256" key="12">
    <source>
        <dbReference type="PIRSR" id="PIRSR001174-1"/>
    </source>
</evidence>
<evidence type="ECO:0000256" key="15">
    <source>
        <dbReference type="RuleBase" id="RU000591"/>
    </source>
</evidence>
<evidence type="ECO:0000256" key="4">
    <source>
        <dbReference type="ARBA" id="ARBA00022741"/>
    </source>
</evidence>
<evidence type="ECO:0000256" key="13">
    <source>
        <dbReference type="PIRSR" id="PIRSR001174-2"/>
    </source>
</evidence>
<dbReference type="Pfam" id="PF00004">
    <property type="entry name" value="AAA"/>
    <property type="match status" value="1"/>
</dbReference>
<evidence type="ECO:0000256" key="10">
    <source>
        <dbReference type="HAMAP-Rule" id="MF_01973"/>
    </source>
</evidence>
<evidence type="ECO:0000256" key="14">
    <source>
        <dbReference type="PROSITE-ProRule" id="PRU01122"/>
    </source>
</evidence>
<feature type="domain" description="Lon N-terminal" evidence="17">
    <location>
        <begin position="13"/>
        <end position="205"/>
    </location>
</feature>
<keyword evidence="7 10" id="KW-0067">ATP-binding</keyword>
<dbReference type="GO" id="GO:0006515">
    <property type="term" value="P:protein quality control for misfolded or incompletely synthesized proteins"/>
    <property type="evidence" value="ECO:0007669"/>
    <property type="project" value="UniProtKB-UniRule"/>
</dbReference>
<reference evidence="18 20" key="3">
    <citation type="journal article" date="2024" name="Syst. Appl. Microbiol.">
        <title>Helicobacter cappadocius sp. nov., from lizards: The first psychrotrophic Helicobacter species.</title>
        <authorList>
            <person name="Aydin F."/>
            <person name="Tarhane S."/>
            <person name="Karakaya E."/>
            <person name="Abay S."/>
            <person name="Kayman T."/>
            <person name="Guran O."/>
            <person name="Bozkurt E."/>
            <person name="Uzum N."/>
            <person name="Avci A."/>
            <person name="Olgun K."/>
            <person name="Jablonski D."/>
            <person name="Guran C."/>
            <person name="Burcin Saticioglu I."/>
        </authorList>
    </citation>
    <scope>NUCLEOTIDE SEQUENCE [LARGE SCALE GENOMIC DNA]</scope>
    <source>
        <strain evidence="18">Faydin-H75</strain>
        <strain evidence="20">faydin-H76</strain>
    </source>
</reference>
<comment type="function">
    <text evidence="10">ATP-dependent serine protease that mediates the selective degradation of mutant and abnormal proteins as well as certain short-lived regulatory proteins. Required for cellular homeostasis and for survival from DNA damage and developmental changes induced by stress. Degrades polypeptides processively to yield small peptide fragments that are 5 to 10 amino acids long. Binds to DNA in a double-stranded, site-specific manner.</text>
</comment>
<comment type="similarity">
    <text evidence="10 11 14 15">Belongs to the peptidase S16 family.</text>
</comment>
<keyword evidence="3 10" id="KW-0645">Protease</keyword>
<dbReference type="SUPFAM" id="SSF88697">
    <property type="entry name" value="PUA domain-like"/>
    <property type="match status" value="1"/>
</dbReference>
<evidence type="ECO:0000259" key="17">
    <source>
        <dbReference type="PROSITE" id="PS51787"/>
    </source>
</evidence>
<dbReference type="InterPro" id="IPR003959">
    <property type="entry name" value="ATPase_AAA_core"/>
</dbReference>
<dbReference type="SUPFAM" id="SSF54211">
    <property type="entry name" value="Ribosomal protein S5 domain 2-like"/>
    <property type="match status" value="1"/>
</dbReference>
<proteinExistence type="evidence at transcript level"/>
<dbReference type="PROSITE" id="PS51787">
    <property type="entry name" value="LON_N"/>
    <property type="match status" value="1"/>
</dbReference>
<dbReference type="GO" id="GO:0005737">
    <property type="term" value="C:cytoplasm"/>
    <property type="evidence" value="ECO:0007669"/>
    <property type="project" value="UniProtKB-SubCell"/>
</dbReference>
<dbReference type="SMART" id="SM00382">
    <property type="entry name" value="AAA"/>
    <property type="match status" value="1"/>
</dbReference>
<dbReference type="Gene3D" id="1.10.8.60">
    <property type="match status" value="1"/>
</dbReference>
<dbReference type="InterPro" id="IPR008268">
    <property type="entry name" value="Peptidase_S16_AS"/>
</dbReference>
<evidence type="ECO:0000256" key="1">
    <source>
        <dbReference type="ARBA" id="ARBA00004496"/>
    </source>
</evidence>
<feature type="domain" description="Lon proteolytic" evidence="16">
    <location>
        <begin position="604"/>
        <end position="800"/>
    </location>
</feature>
<comment type="caution">
    <text evidence="19">The sequence shown here is derived from an EMBL/GenBank/DDBJ whole genome shotgun (WGS) entry which is preliminary data.</text>
</comment>
<evidence type="ECO:0000313" key="19">
    <source>
        <dbReference type="EMBL" id="MDP2538250.1"/>
    </source>
</evidence>
<dbReference type="Pfam" id="PF05362">
    <property type="entry name" value="Lon_C"/>
    <property type="match status" value="1"/>
</dbReference>
<evidence type="ECO:0000313" key="20">
    <source>
        <dbReference type="Proteomes" id="UP001177258"/>
    </source>
</evidence>
<comment type="catalytic activity">
    <reaction evidence="9 10 11 14">
        <text>Hydrolysis of proteins in presence of ATP.</text>
        <dbReference type="EC" id="3.4.21.53"/>
    </reaction>
</comment>
<dbReference type="PANTHER" id="PTHR43718">
    <property type="entry name" value="LON PROTEASE"/>
    <property type="match status" value="1"/>
</dbReference>
<dbReference type="AlphaFoldDB" id="A0AA90TE17"/>
<evidence type="ECO:0000313" key="21">
    <source>
        <dbReference type="Proteomes" id="UP001240777"/>
    </source>
</evidence>
<evidence type="ECO:0000256" key="7">
    <source>
        <dbReference type="ARBA" id="ARBA00022840"/>
    </source>
</evidence>
<dbReference type="InterPro" id="IPR014721">
    <property type="entry name" value="Ribsml_uS5_D2-typ_fold_subgr"/>
</dbReference>
<feature type="active site" evidence="10 12">
    <location>
        <position position="706"/>
    </location>
</feature>
<keyword evidence="8 10" id="KW-0346">Stress response</keyword>
<dbReference type="GO" id="GO:0016887">
    <property type="term" value="F:ATP hydrolysis activity"/>
    <property type="evidence" value="ECO:0007669"/>
    <property type="project" value="UniProtKB-UniRule"/>
</dbReference>
<dbReference type="Gene3D" id="1.20.58.1480">
    <property type="match status" value="1"/>
</dbReference>
<keyword evidence="21" id="KW-1185">Reference proteome</keyword>
<evidence type="ECO:0000313" key="18">
    <source>
        <dbReference type="EMBL" id="MDO7252383.1"/>
    </source>
</evidence>
<protein>
    <recommendedName>
        <fullName evidence="10 11">Lon protease</fullName>
        <ecNumber evidence="10 11">3.4.21.53</ecNumber>
    </recommendedName>
    <alternativeName>
        <fullName evidence="10">ATP-dependent protease La</fullName>
    </alternativeName>
</protein>
<dbReference type="EMBL" id="JAUPEV010000001">
    <property type="protein sequence ID" value="MDO7252383.1"/>
    <property type="molecule type" value="Genomic_DNA"/>
</dbReference>
<gene>
    <name evidence="10 19" type="primary">lon</name>
    <name evidence="18" type="ORF">Q5I04_00415</name>
    <name evidence="19" type="ORF">Q5I06_00415</name>
</gene>
<dbReference type="InterPro" id="IPR015947">
    <property type="entry name" value="PUA-like_sf"/>
</dbReference>
<keyword evidence="4 10" id="KW-0547">Nucleotide-binding</keyword>
<dbReference type="GO" id="GO:0034605">
    <property type="term" value="P:cellular response to heat"/>
    <property type="evidence" value="ECO:0007669"/>
    <property type="project" value="UniProtKB-UniRule"/>
</dbReference>
<comment type="subcellular location">
    <subcellularLocation>
        <location evidence="1 10 11">Cytoplasm</location>
    </subcellularLocation>
</comment>
<dbReference type="InterPro" id="IPR003111">
    <property type="entry name" value="Lon_prtase_N"/>
</dbReference>
<dbReference type="Pfam" id="PF02190">
    <property type="entry name" value="LON_substr_bdg"/>
    <property type="match status" value="1"/>
</dbReference>
<dbReference type="Gene3D" id="3.40.50.300">
    <property type="entry name" value="P-loop containing nucleotide triphosphate hydrolases"/>
    <property type="match status" value="1"/>
</dbReference>
<comment type="subunit">
    <text evidence="10 11">Homohexamer. Organized in a ring with a central cavity.</text>
</comment>